<feature type="region of interest" description="Disordered" evidence="2">
    <location>
        <begin position="534"/>
        <end position="560"/>
    </location>
</feature>
<dbReference type="InterPro" id="IPR030379">
    <property type="entry name" value="G_SEPTIN_dom"/>
</dbReference>
<dbReference type="Gene3D" id="3.40.50.300">
    <property type="entry name" value="P-loop containing nucleotide triphosphate hydrolases"/>
    <property type="match status" value="1"/>
</dbReference>
<feature type="compositionally biased region" description="Polar residues" evidence="2">
    <location>
        <begin position="539"/>
        <end position="559"/>
    </location>
</feature>
<keyword evidence="1" id="KW-0547">Nucleotide-binding</keyword>
<keyword evidence="1" id="KW-0342">GTP-binding</keyword>
<proteinExistence type="inferred from homology"/>
<evidence type="ECO:0000256" key="1">
    <source>
        <dbReference type="RuleBase" id="RU004560"/>
    </source>
</evidence>
<dbReference type="AlphaFoldDB" id="A0A9Q3IE93"/>
<dbReference type="GO" id="GO:0005525">
    <property type="term" value="F:GTP binding"/>
    <property type="evidence" value="ECO:0007669"/>
    <property type="project" value="UniProtKB-KW"/>
</dbReference>
<dbReference type="InterPro" id="IPR027417">
    <property type="entry name" value="P-loop_NTPase"/>
</dbReference>
<dbReference type="Pfam" id="PF00735">
    <property type="entry name" value="Septin"/>
    <property type="match status" value="3"/>
</dbReference>
<organism evidence="4 5">
    <name type="scientific">Austropuccinia psidii MF-1</name>
    <dbReference type="NCBI Taxonomy" id="1389203"/>
    <lineage>
        <taxon>Eukaryota</taxon>
        <taxon>Fungi</taxon>
        <taxon>Dikarya</taxon>
        <taxon>Basidiomycota</taxon>
        <taxon>Pucciniomycotina</taxon>
        <taxon>Pucciniomycetes</taxon>
        <taxon>Pucciniales</taxon>
        <taxon>Sphaerophragmiaceae</taxon>
        <taxon>Austropuccinia</taxon>
    </lineage>
</organism>
<dbReference type="EMBL" id="AVOT02044665">
    <property type="protein sequence ID" value="MBW0540026.1"/>
    <property type="molecule type" value="Genomic_DNA"/>
</dbReference>
<protein>
    <recommendedName>
        <fullName evidence="3">Septin-type G domain-containing protein</fullName>
    </recommendedName>
</protein>
<evidence type="ECO:0000313" key="4">
    <source>
        <dbReference type="EMBL" id="MBW0540026.1"/>
    </source>
</evidence>
<dbReference type="PROSITE" id="PS51719">
    <property type="entry name" value="G_SEPTIN"/>
    <property type="match status" value="1"/>
</dbReference>
<dbReference type="Proteomes" id="UP000765509">
    <property type="component" value="Unassembled WGS sequence"/>
</dbReference>
<comment type="similarity">
    <text evidence="1">Belongs to the TRAFAC class TrmE-Era-EngA-EngB-Septin-like GTPase superfamily. Septin GTPase family.</text>
</comment>
<keyword evidence="5" id="KW-1185">Reference proteome</keyword>
<accession>A0A9Q3IE93</accession>
<feature type="compositionally biased region" description="Low complexity" evidence="2">
    <location>
        <begin position="10"/>
        <end position="33"/>
    </location>
</feature>
<evidence type="ECO:0000259" key="3">
    <source>
        <dbReference type="PROSITE" id="PS51719"/>
    </source>
</evidence>
<dbReference type="OrthoDB" id="10261408at2759"/>
<feature type="domain" description="Septin-type G" evidence="3">
    <location>
        <begin position="112"/>
        <end position="492"/>
    </location>
</feature>
<name>A0A9Q3IE93_9BASI</name>
<comment type="caution">
    <text evidence="4">The sequence shown here is derived from an EMBL/GenBank/DDBJ whole genome shotgun (WGS) entry which is preliminary data.</text>
</comment>
<evidence type="ECO:0000256" key="2">
    <source>
        <dbReference type="SAM" id="MobiDB-lite"/>
    </source>
</evidence>
<gene>
    <name evidence="4" type="ORF">O181_079741</name>
</gene>
<feature type="compositionally biased region" description="Polar residues" evidence="2">
    <location>
        <begin position="35"/>
        <end position="44"/>
    </location>
</feature>
<sequence>MFIIKKRSKQSSSRTSQLPSSSSASVMSAPKLSSHSHQTSQFSKASLEDHRNQNLANSPIIGGHRFISHETHSFKSFNIPFADLNQTINSIQISKSPSNHQITRPGLRKSRQTPTFNLMILGAKSSGKSTFLNTLIGTFTPRLPNHHNPTPINIQTTYKLLERTLSIISLSGEKITLKIIDTPGLDIHSNDDLRVDSQINEALRYIENKLDESLHVERQVHRNPTRLGDGHVHLSIYFIDPSTILRPTSSTHLHLDSNPKTHFQIEHMSSIDLKQLKRLNKRTNVLPVIARADELTEDQLIKVKEIVRRDIKEYGIHLGIFDSKNNQASDLEDQSEESEHPEITTASSNSSNSHEENDLVKKLPRRKSMTLPNSRRSRASVMGFIKKELEGASITMPLSIIGAEIVPLNPIDLEGLNQLNQANPFSNPTCLDSFPLSAFVRKFKWATVDILNPNHCDFLLLRAVVLGSHLSKLKEATRLEKYEKFRTEKLLARRITLNNGPTDLLEHQRKIVMEVNQIEIPHIEPPRSIFGDGSLNKLMGSSPSTAGRSTTSLPKSQTRLAYPSRHQGNDFHQFHQINYPQDSLSRQIAS</sequence>
<dbReference type="SUPFAM" id="SSF52540">
    <property type="entry name" value="P-loop containing nucleoside triphosphate hydrolases"/>
    <property type="match status" value="1"/>
</dbReference>
<feature type="region of interest" description="Disordered" evidence="2">
    <location>
        <begin position="327"/>
        <end position="375"/>
    </location>
</feature>
<dbReference type="PANTHER" id="PTHR18884">
    <property type="entry name" value="SEPTIN"/>
    <property type="match status" value="1"/>
</dbReference>
<evidence type="ECO:0000313" key="5">
    <source>
        <dbReference type="Proteomes" id="UP000765509"/>
    </source>
</evidence>
<feature type="region of interest" description="Disordered" evidence="2">
    <location>
        <begin position="1"/>
        <end position="48"/>
    </location>
</feature>
<reference evidence="4" key="1">
    <citation type="submission" date="2021-03" db="EMBL/GenBank/DDBJ databases">
        <title>Draft genome sequence of rust myrtle Austropuccinia psidii MF-1, a brazilian biotype.</title>
        <authorList>
            <person name="Quecine M.C."/>
            <person name="Pachon D.M.R."/>
            <person name="Bonatelli M.L."/>
            <person name="Correr F.H."/>
            <person name="Franceschini L.M."/>
            <person name="Leite T.F."/>
            <person name="Margarido G.R.A."/>
            <person name="Almeida C.A."/>
            <person name="Ferrarezi J.A."/>
            <person name="Labate C.A."/>
        </authorList>
    </citation>
    <scope>NUCLEOTIDE SEQUENCE</scope>
    <source>
        <strain evidence="4">MF-1</strain>
    </source>
</reference>